<feature type="compositionally biased region" description="Basic and acidic residues" evidence="1">
    <location>
        <begin position="207"/>
        <end position="217"/>
    </location>
</feature>
<dbReference type="Proteomes" id="UP001154252">
    <property type="component" value="Unassembled WGS sequence"/>
</dbReference>
<evidence type="ECO:0000256" key="1">
    <source>
        <dbReference type="SAM" id="MobiDB-lite"/>
    </source>
</evidence>
<dbReference type="AlphaFoldDB" id="A0A9W4P6D5"/>
<organism evidence="2 3">
    <name type="scientific">Penicillium egyptiacum</name>
    <dbReference type="NCBI Taxonomy" id="1303716"/>
    <lineage>
        <taxon>Eukaryota</taxon>
        <taxon>Fungi</taxon>
        <taxon>Dikarya</taxon>
        <taxon>Ascomycota</taxon>
        <taxon>Pezizomycotina</taxon>
        <taxon>Eurotiomycetes</taxon>
        <taxon>Eurotiomycetidae</taxon>
        <taxon>Eurotiales</taxon>
        <taxon>Aspergillaceae</taxon>
        <taxon>Penicillium</taxon>
    </lineage>
</organism>
<reference evidence="2" key="1">
    <citation type="submission" date="2021-07" db="EMBL/GenBank/DDBJ databases">
        <authorList>
            <person name="Branca A.L. A."/>
        </authorList>
    </citation>
    <scope>NUCLEOTIDE SEQUENCE</scope>
</reference>
<name>A0A9W4P6D5_9EURO</name>
<feature type="region of interest" description="Disordered" evidence="1">
    <location>
        <begin position="177"/>
        <end position="217"/>
    </location>
</feature>
<evidence type="ECO:0000313" key="3">
    <source>
        <dbReference type="Proteomes" id="UP001154252"/>
    </source>
</evidence>
<gene>
    <name evidence="2" type="ORF">PEGY_LOCUS6751</name>
</gene>
<comment type="caution">
    <text evidence="2">The sequence shown here is derived from an EMBL/GenBank/DDBJ whole genome shotgun (WGS) entry which is preliminary data.</text>
</comment>
<feature type="compositionally biased region" description="Basic and acidic residues" evidence="1">
    <location>
        <begin position="183"/>
        <end position="193"/>
    </location>
</feature>
<protein>
    <submittedName>
        <fullName evidence="2">Uncharacterized protein</fullName>
    </submittedName>
</protein>
<proteinExistence type="predicted"/>
<dbReference type="OrthoDB" id="4426943at2759"/>
<keyword evidence="3" id="KW-1185">Reference proteome</keyword>
<accession>A0A9W4P6D5</accession>
<sequence length="217" mass="24582">MDTSSGAVSHEYFTTANAFDLIEKLLYQDQASRHYQGRLESRIDRDAAAYQNLSTHCTQVERKVSGLEYEKSQYESSLRVAAETCQAISRDLSLERSKLLQLESRVANLHPSIDAMLHSLSTKNDPLSTGRYIQRFQQLQHDNECQRELITCLQTTIRDREKAIENLKAAIPEAPDFPVNKDALVDGEEKLSDPTDLTDDESSIDIITKRRNSDSST</sequence>
<dbReference type="EMBL" id="CAJVRC010000875">
    <property type="protein sequence ID" value="CAG8902300.1"/>
    <property type="molecule type" value="Genomic_DNA"/>
</dbReference>
<evidence type="ECO:0000313" key="2">
    <source>
        <dbReference type="EMBL" id="CAG8902300.1"/>
    </source>
</evidence>